<dbReference type="InterPro" id="IPR012042">
    <property type="entry name" value="NeuTTM/CthTTM-like"/>
</dbReference>
<protein>
    <submittedName>
        <fullName evidence="3">CYTH domain-containing protein</fullName>
    </submittedName>
</protein>
<dbReference type="InterPro" id="IPR023577">
    <property type="entry name" value="CYTH_domain"/>
</dbReference>
<sequence length="152" mass="17772">MATEIEHKYLIKEDLLNLPAEGNRIVQGYLWSEKSKSMRIRITKGKGFLTIKTGTNPLSRLEYEYEIPLTEAEELLAQCDKKIEKCRFIIEFAGMNWEVDVFEGENKGLVMAEIELESEDQEFEKPEWLGLEVTQDKRYLNVNLINQPISLW</sequence>
<dbReference type="AlphaFoldDB" id="A0A425XWX9"/>
<dbReference type="PIRSF" id="PIRSF016487">
    <property type="entry name" value="CYTH_UCP016487"/>
    <property type="match status" value="1"/>
</dbReference>
<organism evidence="3 4">
    <name type="scientific">Ancylomarina euxinus</name>
    <dbReference type="NCBI Taxonomy" id="2283627"/>
    <lineage>
        <taxon>Bacteria</taxon>
        <taxon>Pseudomonadati</taxon>
        <taxon>Bacteroidota</taxon>
        <taxon>Bacteroidia</taxon>
        <taxon>Marinilabiliales</taxon>
        <taxon>Marinifilaceae</taxon>
        <taxon>Ancylomarina</taxon>
    </lineage>
</organism>
<accession>A0A425XWX9</accession>
<comment type="caution">
    <text evidence="3">The sequence shown here is derived from an EMBL/GenBank/DDBJ whole genome shotgun (WGS) entry which is preliminary data.</text>
</comment>
<feature type="active site" description="Proton acceptor" evidence="1">
    <location>
        <position position="29"/>
    </location>
</feature>
<proteinExistence type="predicted"/>
<reference evidence="3 4" key="1">
    <citation type="submission" date="2018-07" db="EMBL/GenBank/DDBJ databases">
        <title>Draft genome sequence of Ancylomarina sp. M1P.</title>
        <authorList>
            <person name="Yadav S."/>
            <person name="Villanueva L."/>
            <person name="Damste J.S.S."/>
        </authorList>
    </citation>
    <scope>NUCLEOTIDE SEQUENCE [LARGE SCALE GENOMIC DNA]</scope>
    <source>
        <strain evidence="3 4">M1P</strain>
    </source>
</reference>
<dbReference type="RefSeq" id="WP_125032014.1">
    <property type="nucleotide sequence ID" value="NZ_JAPXVP010000022.1"/>
</dbReference>
<dbReference type="CDD" id="cd07891">
    <property type="entry name" value="CYTH-like_CthTTM-like_1"/>
    <property type="match status" value="1"/>
</dbReference>
<dbReference type="PANTHER" id="PTHR40114:SF1">
    <property type="entry name" value="SLR0698 PROTEIN"/>
    <property type="match status" value="1"/>
</dbReference>
<dbReference type="EMBL" id="QQWG01000025">
    <property type="protein sequence ID" value="RRG19153.1"/>
    <property type="molecule type" value="Genomic_DNA"/>
</dbReference>
<dbReference type="Pfam" id="PF01928">
    <property type="entry name" value="CYTH"/>
    <property type="match status" value="1"/>
</dbReference>
<dbReference type="SMART" id="SM01118">
    <property type="entry name" value="CYTH"/>
    <property type="match status" value="1"/>
</dbReference>
<dbReference type="PROSITE" id="PS51707">
    <property type="entry name" value="CYTH"/>
    <property type="match status" value="1"/>
</dbReference>
<evidence type="ECO:0000256" key="1">
    <source>
        <dbReference type="PIRSR" id="PIRSR016487-1"/>
    </source>
</evidence>
<evidence type="ECO:0000259" key="2">
    <source>
        <dbReference type="PROSITE" id="PS51707"/>
    </source>
</evidence>
<dbReference type="Gene3D" id="2.40.320.10">
    <property type="entry name" value="Hypothetical Protein Pfu-838710-001"/>
    <property type="match status" value="1"/>
</dbReference>
<keyword evidence="4" id="KW-1185">Reference proteome</keyword>
<gene>
    <name evidence="3" type="ORF">DWB61_16530</name>
</gene>
<dbReference type="PANTHER" id="PTHR40114">
    <property type="entry name" value="SLR0698 PROTEIN"/>
    <property type="match status" value="1"/>
</dbReference>
<dbReference type="OrthoDB" id="9805588at2"/>
<feature type="domain" description="CYTH" evidence="2">
    <location>
        <begin position="2"/>
        <end position="146"/>
    </location>
</feature>
<name>A0A425XWX9_9BACT</name>
<dbReference type="InterPro" id="IPR033469">
    <property type="entry name" value="CYTH-like_dom_sf"/>
</dbReference>
<evidence type="ECO:0000313" key="4">
    <source>
        <dbReference type="Proteomes" id="UP000285794"/>
    </source>
</evidence>
<evidence type="ECO:0000313" key="3">
    <source>
        <dbReference type="EMBL" id="RRG19153.1"/>
    </source>
</evidence>
<dbReference type="Proteomes" id="UP000285794">
    <property type="component" value="Unassembled WGS sequence"/>
</dbReference>
<dbReference type="SUPFAM" id="SSF55154">
    <property type="entry name" value="CYTH-like phosphatases"/>
    <property type="match status" value="1"/>
</dbReference>